<reference evidence="3" key="2">
    <citation type="submission" date="2025-08" db="UniProtKB">
        <authorList>
            <consortium name="RefSeq"/>
        </authorList>
    </citation>
    <scope>IDENTIFICATION</scope>
    <source>
        <tissue evidence="3">Leaf</tissue>
    </source>
</reference>
<evidence type="ECO:0000313" key="2">
    <source>
        <dbReference type="Proteomes" id="UP000694864"/>
    </source>
</evidence>
<organism evidence="2 3">
    <name type="scientific">Camelina sativa</name>
    <name type="common">False flax</name>
    <name type="synonym">Myagrum sativum</name>
    <dbReference type="NCBI Taxonomy" id="90675"/>
    <lineage>
        <taxon>Eukaryota</taxon>
        <taxon>Viridiplantae</taxon>
        <taxon>Streptophyta</taxon>
        <taxon>Embryophyta</taxon>
        <taxon>Tracheophyta</taxon>
        <taxon>Spermatophyta</taxon>
        <taxon>Magnoliopsida</taxon>
        <taxon>eudicotyledons</taxon>
        <taxon>Gunneridae</taxon>
        <taxon>Pentapetalae</taxon>
        <taxon>rosids</taxon>
        <taxon>malvids</taxon>
        <taxon>Brassicales</taxon>
        <taxon>Brassicaceae</taxon>
        <taxon>Camelineae</taxon>
        <taxon>Camelina</taxon>
    </lineage>
</organism>
<proteinExistence type="predicted"/>
<protein>
    <submittedName>
        <fullName evidence="3">Uncharacterized protein LOC109131238</fullName>
    </submittedName>
</protein>
<name>A0ABM1REN9_CAMSA</name>
<evidence type="ECO:0000313" key="3">
    <source>
        <dbReference type="RefSeq" id="XP_019097477.1"/>
    </source>
</evidence>
<dbReference type="Proteomes" id="UP000694864">
    <property type="component" value="Chromosome 20"/>
</dbReference>
<gene>
    <name evidence="3" type="primary">LOC109131238</name>
</gene>
<evidence type="ECO:0000259" key="1">
    <source>
        <dbReference type="Pfam" id="PF07727"/>
    </source>
</evidence>
<dbReference type="InterPro" id="IPR013103">
    <property type="entry name" value="RVT_2"/>
</dbReference>
<accession>A0ABM1REN9</accession>
<sequence>MEWLEAVDDETSAMIRNHTWDEADLPKGKKAVSSKWVFTIKYLSNGDVERYKARLVARGFTQTYGTDYTDMFAPVAKLHTVRVVLLLRTCLGIYGRWTSRMHFFRGARRRGLHASSSGLGKYSCSGQSSSAPQGYLRLEAISSGVVS</sequence>
<dbReference type="RefSeq" id="XP_019097477.1">
    <property type="nucleotide sequence ID" value="XM_019241932.1"/>
</dbReference>
<keyword evidence="2" id="KW-1185">Reference proteome</keyword>
<feature type="domain" description="Reverse transcriptase Ty1/copia-type" evidence="1">
    <location>
        <begin position="17"/>
        <end position="87"/>
    </location>
</feature>
<dbReference type="Pfam" id="PF07727">
    <property type="entry name" value="RVT_2"/>
    <property type="match status" value="1"/>
</dbReference>
<dbReference type="GeneID" id="109131238"/>
<reference evidence="2" key="1">
    <citation type="journal article" date="2014" name="Nat. Commun.">
        <title>The emerging biofuel crop Camelina sativa retains a highly undifferentiated hexaploid genome structure.</title>
        <authorList>
            <person name="Kagale S."/>
            <person name="Koh C."/>
            <person name="Nixon J."/>
            <person name="Bollina V."/>
            <person name="Clarke W.E."/>
            <person name="Tuteja R."/>
            <person name="Spillane C."/>
            <person name="Robinson S.J."/>
            <person name="Links M.G."/>
            <person name="Clarke C."/>
            <person name="Higgins E.E."/>
            <person name="Huebert T."/>
            <person name="Sharpe A.G."/>
            <person name="Parkin I.A."/>
        </authorList>
    </citation>
    <scope>NUCLEOTIDE SEQUENCE [LARGE SCALE GENOMIC DNA]</scope>
    <source>
        <strain evidence="2">cv. DH55</strain>
    </source>
</reference>